<dbReference type="FunFam" id="1.10.630.10:FF:000023">
    <property type="entry name" value="Cytochrome P450 family protein"/>
    <property type="match status" value="1"/>
</dbReference>
<comment type="similarity">
    <text evidence="2 11">Belongs to the cytochrome P450 family.</text>
</comment>
<keyword evidence="6 12" id="KW-1133">Transmembrane helix</keyword>
<proteinExistence type="inferred from homology"/>
<dbReference type="Gene3D" id="1.10.630.10">
    <property type="entry name" value="Cytochrome P450"/>
    <property type="match status" value="1"/>
</dbReference>
<evidence type="ECO:0000256" key="11">
    <source>
        <dbReference type="RuleBase" id="RU000461"/>
    </source>
</evidence>
<dbReference type="InterPro" id="IPR036396">
    <property type="entry name" value="Cyt_P450_sf"/>
</dbReference>
<dbReference type="Proteomes" id="UP001085076">
    <property type="component" value="Miscellaneous, Linkage group lg02"/>
</dbReference>
<keyword evidence="7 11" id="KW-0560">Oxidoreductase</keyword>
<evidence type="ECO:0000256" key="8">
    <source>
        <dbReference type="ARBA" id="ARBA00023004"/>
    </source>
</evidence>
<protein>
    <recommendedName>
        <fullName evidence="15">Cytochrome P450</fullName>
    </recommendedName>
</protein>
<dbReference type="GO" id="GO:0005506">
    <property type="term" value="F:iron ion binding"/>
    <property type="evidence" value="ECO:0007669"/>
    <property type="project" value="InterPro"/>
</dbReference>
<dbReference type="PANTHER" id="PTHR47947">
    <property type="entry name" value="CYTOCHROME P450 82C3-RELATED"/>
    <property type="match status" value="1"/>
</dbReference>
<evidence type="ECO:0000256" key="4">
    <source>
        <dbReference type="ARBA" id="ARBA00022692"/>
    </source>
</evidence>
<dbReference type="PRINTS" id="PR00385">
    <property type="entry name" value="P450"/>
</dbReference>
<dbReference type="AlphaFoldDB" id="A0A9D5CUU6"/>
<dbReference type="InterPro" id="IPR017972">
    <property type="entry name" value="Cyt_P450_CS"/>
</dbReference>
<evidence type="ECO:0000256" key="5">
    <source>
        <dbReference type="ARBA" id="ARBA00022723"/>
    </source>
</evidence>
<dbReference type="InterPro" id="IPR050651">
    <property type="entry name" value="Plant_Cytochrome_P450_Monoox"/>
</dbReference>
<comment type="subcellular location">
    <subcellularLocation>
        <location evidence="1">Membrane</location>
        <topology evidence="1">Single-pass membrane protein</topology>
    </subcellularLocation>
</comment>
<evidence type="ECO:0000313" key="14">
    <source>
        <dbReference type="Proteomes" id="UP001085076"/>
    </source>
</evidence>
<dbReference type="GO" id="GO:0016020">
    <property type="term" value="C:membrane"/>
    <property type="evidence" value="ECO:0007669"/>
    <property type="project" value="UniProtKB-SubCell"/>
</dbReference>
<comment type="caution">
    <text evidence="13">The sequence shown here is derived from an EMBL/GenBank/DDBJ whole genome shotgun (WGS) entry which is preliminary data.</text>
</comment>
<keyword evidence="3 10" id="KW-0349">Heme</keyword>
<gene>
    <name evidence="13" type="ORF">J5N97_008495</name>
</gene>
<comment type="cofactor">
    <cofactor evidence="10">
        <name>heme</name>
        <dbReference type="ChEBI" id="CHEBI:30413"/>
    </cofactor>
</comment>
<evidence type="ECO:0000256" key="12">
    <source>
        <dbReference type="SAM" id="Phobius"/>
    </source>
</evidence>
<organism evidence="13 14">
    <name type="scientific">Dioscorea zingiberensis</name>
    <dbReference type="NCBI Taxonomy" id="325984"/>
    <lineage>
        <taxon>Eukaryota</taxon>
        <taxon>Viridiplantae</taxon>
        <taxon>Streptophyta</taxon>
        <taxon>Embryophyta</taxon>
        <taxon>Tracheophyta</taxon>
        <taxon>Spermatophyta</taxon>
        <taxon>Magnoliopsida</taxon>
        <taxon>Liliopsida</taxon>
        <taxon>Dioscoreales</taxon>
        <taxon>Dioscoreaceae</taxon>
        <taxon>Dioscorea</taxon>
    </lineage>
</organism>
<dbReference type="CDD" id="cd20653">
    <property type="entry name" value="CYP81"/>
    <property type="match status" value="1"/>
</dbReference>
<evidence type="ECO:0000256" key="2">
    <source>
        <dbReference type="ARBA" id="ARBA00010617"/>
    </source>
</evidence>
<dbReference type="PANTHER" id="PTHR47947:SF62">
    <property type="entry name" value="CYTOCHROME P450, FAMILY 81, SUBFAMILY D, POLYPEPTIDE 5"/>
    <property type="match status" value="1"/>
</dbReference>
<dbReference type="SUPFAM" id="SSF48264">
    <property type="entry name" value="Cytochrome P450"/>
    <property type="match status" value="1"/>
</dbReference>
<keyword evidence="8 10" id="KW-0408">Iron</keyword>
<dbReference type="EMBL" id="JAGGNH010000002">
    <property type="protein sequence ID" value="KAJ0980240.1"/>
    <property type="molecule type" value="Genomic_DNA"/>
</dbReference>
<evidence type="ECO:0008006" key="15">
    <source>
        <dbReference type="Google" id="ProtNLM"/>
    </source>
</evidence>
<evidence type="ECO:0000256" key="1">
    <source>
        <dbReference type="ARBA" id="ARBA00004167"/>
    </source>
</evidence>
<evidence type="ECO:0000313" key="13">
    <source>
        <dbReference type="EMBL" id="KAJ0980240.1"/>
    </source>
</evidence>
<evidence type="ECO:0000256" key="3">
    <source>
        <dbReference type="ARBA" id="ARBA00022617"/>
    </source>
</evidence>
<dbReference type="GO" id="GO:0020037">
    <property type="term" value="F:heme binding"/>
    <property type="evidence" value="ECO:0007669"/>
    <property type="project" value="InterPro"/>
</dbReference>
<sequence>MDPIIIYYSSLSLILLLFIHIINSSSSSSSKKRNNNKLPPSPPSLPIIGHLHLLKKPLHRALAQISKQYGHVLLLRFGSRPVLVISSPSAAEECFTKNDIIFANRPQLPSNRHLSNNYTTISMAPYGSLWRNLRRVAALEIFSSARLQSFSDARATETLSLIKTLLQDSGNPAGVFKKVELKPRLFELVLNVIMGMITGKRYYGDTVTDKEVAMKLKKLVEEGFSLSGASNLGDFVPVLRWLDFQGIEKRLLRLKEMRDEFLQGLIDDHRNHKADHHKETNKKKTLISVLLSLQDSEPEIYSDEVIRGVMSTLVFAGTDTSVVTIEWAMSLLLNNREAMDKATAELDLHVGHGRVVEEEDLHKLSYLQCIINETLRLYPPGPLLLPHESSQDCVIDGFHVPRGTMLLVNVWDIQRDPRVWEKAMVFMPERFNYKDGSEGWSGEVFPFGMGRRRCPGEGLAMKVVGLVLGALVQGFEWERVGKGEVEMEEGSGVTMPKAKPLEALCRPRQAMLHALQKL</sequence>
<keyword evidence="11" id="KW-0503">Monooxygenase</keyword>
<name>A0A9D5CUU6_9LILI</name>
<keyword evidence="9 12" id="KW-0472">Membrane</keyword>
<evidence type="ECO:0000256" key="10">
    <source>
        <dbReference type="PIRSR" id="PIRSR602401-1"/>
    </source>
</evidence>
<dbReference type="PROSITE" id="PS00086">
    <property type="entry name" value="CYTOCHROME_P450"/>
    <property type="match status" value="1"/>
</dbReference>
<evidence type="ECO:0000256" key="7">
    <source>
        <dbReference type="ARBA" id="ARBA00023002"/>
    </source>
</evidence>
<reference evidence="13" key="2">
    <citation type="journal article" date="2022" name="Hortic Res">
        <title>The genome of Dioscorea zingiberensis sheds light on the biosynthesis, origin and evolution of the medicinally important diosgenin saponins.</title>
        <authorList>
            <person name="Li Y."/>
            <person name="Tan C."/>
            <person name="Li Z."/>
            <person name="Guo J."/>
            <person name="Li S."/>
            <person name="Chen X."/>
            <person name="Wang C."/>
            <person name="Dai X."/>
            <person name="Yang H."/>
            <person name="Song W."/>
            <person name="Hou L."/>
            <person name="Xu J."/>
            <person name="Tong Z."/>
            <person name="Xu A."/>
            <person name="Yuan X."/>
            <person name="Wang W."/>
            <person name="Yang Q."/>
            <person name="Chen L."/>
            <person name="Sun Z."/>
            <person name="Wang K."/>
            <person name="Pan B."/>
            <person name="Chen J."/>
            <person name="Bao Y."/>
            <person name="Liu F."/>
            <person name="Qi X."/>
            <person name="Gang D.R."/>
            <person name="Wen J."/>
            <person name="Li J."/>
        </authorList>
    </citation>
    <scope>NUCLEOTIDE SEQUENCE</scope>
    <source>
        <strain evidence="13">Dzin_1.0</strain>
    </source>
</reference>
<dbReference type="InterPro" id="IPR002401">
    <property type="entry name" value="Cyt_P450_E_grp-I"/>
</dbReference>
<keyword evidence="4 12" id="KW-0812">Transmembrane</keyword>
<feature type="transmembrane region" description="Helical" evidence="12">
    <location>
        <begin position="6"/>
        <end position="23"/>
    </location>
</feature>
<reference evidence="13" key="1">
    <citation type="submission" date="2021-03" db="EMBL/GenBank/DDBJ databases">
        <authorList>
            <person name="Li Z."/>
            <person name="Yang C."/>
        </authorList>
    </citation>
    <scope>NUCLEOTIDE SEQUENCE</scope>
    <source>
        <strain evidence="13">Dzin_1.0</strain>
        <tissue evidence="13">Leaf</tissue>
    </source>
</reference>
<keyword evidence="14" id="KW-1185">Reference proteome</keyword>
<dbReference type="GO" id="GO:0016705">
    <property type="term" value="F:oxidoreductase activity, acting on paired donors, with incorporation or reduction of molecular oxygen"/>
    <property type="evidence" value="ECO:0007669"/>
    <property type="project" value="InterPro"/>
</dbReference>
<dbReference type="OrthoDB" id="1055148at2759"/>
<accession>A0A9D5CUU6</accession>
<evidence type="ECO:0000256" key="9">
    <source>
        <dbReference type="ARBA" id="ARBA00023136"/>
    </source>
</evidence>
<evidence type="ECO:0000256" key="6">
    <source>
        <dbReference type="ARBA" id="ARBA00022989"/>
    </source>
</evidence>
<dbReference type="GO" id="GO:0004497">
    <property type="term" value="F:monooxygenase activity"/>
    <property type="evidence" value="ECO:0007669"/>
    <property type="project" value="UniProtKB-KW"/>
</dbReference>
<dbReference type="Pfam" id="PF00067">
    <property type="entry name" value="p450"/>
    <property type="match status" value="1"/>
</dbReference>
<feature type="binding site" description="axial binding residue" evidence="10">
    <location>
        <position position="454"/>
    </location>
    <ligand>
        <name>heme</name>
        <dbReference type="ChEBI" id="CHEBI:30413"/>
    </ligand>
    <ligandPart>
        <name>Fe</name>
        <dbReference type="ChEBI" id="CHEBI:18248"/>
    </ligandPart>
</feature>
<dbReference type="InterPro" id="IPR001128">
    <property type="entry name" value="Cyt_P450"/>
</dbReference>
<dbReference type="PRINTS" id="PR00463">
    <property type="entry name" value="EP450I"/>
</dbReference>
<keyword evidence="5 10" id="KW-0479">Metal-binding</keyword>